<organism evidence="9 10">
    <name type="scientific">Human T-cell leukemia virus 2</name>
    <name type="common">HTLV-2</name>
    <dbReference type="NCBI Taxonomy" id="11909"/>
    <lineage>
        <taxon>Viruses</taxon>
        <taxon>Riboviria</taxon>
        <taxon>Pararnavirae</taxon>
        <taxon>Artverviricota</taxon>
        <taxon>Revtraviricetes</taxon>
        <taxon>Ortervirales</taxon>
        <taxon>Retroviridae</taxon>
        <taxon>Orthoretrovirinae</taxon>
        <taxon>Deltaretrovirus</taxon>
        <taxon>Deltaretrovirus priTlym2</taxon>
        <taxon>Primate T-lymphotropic virus 2</taxon>
    </lineage>
</organism>
<evidence type="ECO:0000256" key="1">
    <source>
        <dbReference type="ARBA" id="ARBA00022561"/>
    </source>
</evidence>
<name>Q9WS61_HTLV2</name>
<dbReference type="GO" id="GO:0019013">
    <property type="term" value="C:viral nucleocapsid"/>
    <property type="evidence" value="ECO:0007669"/>
    <property type="project" value="UniProtKB-KW"/>
</dbReference>
<feature type="domain" description="Delta-retroviral matrix protein" evidence="8">
    <location>
        <begin position="1"/>
        <end position="91"/>
    </location>
</feature>
<dbReference type="EMBL" id="AF074965">
    <property type="protein sequence ID" value="AAD39686.1"/>
    <property type="molecule type" value="Genomic_DNA"/>
</dbReference>
<evidence type="ECO:0000256" key="4">
    <source>
        <dbReference type="ARBA" id="ARBA00022737"/>
    </source>
</evidence>
<dbReference type="SUPFAM" id="SSF47836">
    <property type="entry name" value="Retroviral matrix proteins"/>
    <property type="match status" value="1"/>
</dbReference>
<dbReference type="Pfam" id="PF02228">
    <property type="entry name" value="Gag_p19"/>
    <property type="match status" value="1"/>
</dbReference>
<dbReference type="InterPro" id="IPR003139">
    <property type="entry name" value="D_retro_matrix"/>
</dbReference>
<sequence>MGQIHGLSPTPIPKAPRGLSTHHWLNFLQAAYRLQPGPSGFDFQQLRRFLKLSLKTPIWLNPIDYSLLASLIPKGYPGRVVEIIYILVKNQVSPSASPAPVPTPICPTRYHAMLSYLTSPWSPLRSQALADERLTGHQAGGQLLCPWQPPVHADPPAGGTTV</sequence>
<proteinExistence type="predicted"/>
<evidence type="ECO:0000256" key="2">
    <source>
        <dbReference type="ARBA" id="ARBA00022581"/>
    </source>
</evidence>
<dbReference type="Proteomes" id="UP000167694">
    <property type="component" value="Genome"/>
</dbReference>
<keyword evidence="6" id="KW-0946">Virion</keyword>
<evidence type="ECO:0000256" key="3">
    <source>
        <dbReference type="ARBA" id="ARBA00022707"/>
    </source>
</evidence>
<organismHost>
    <name type="scientific">Homo sapiens</name>
    <name type="common">Human</name>
    <dbReference type="NCBI Taxonomy" id="9606"/>
</organismHost>
<dbReference type="Gene3D" id="1.10.185.10">
    <property type="entry name" value="Delta-retroviral matrix"/>
    <property type="match status" value="1"/>
</dbReference>
<protein>
    <submittedName>
        <fullName evidence="9">Capsid protein</fullName>
    </submittedName>
</protein>
<keyword evidence="4" id="KW-0677">Repeat</keyword>
<reference evidence="9 10" key="1">
    <citation type="journal article" date="1999" name="Virology">
        <title>The complete genomic sequence of an HTLV-II isolate from a Guahibo Indian from Venezuela.</title>
        <authorList>
            <person name="Dube S."/>
            <person name="Love J.L."/>
            <person name="Dube D.K."/>
            <person name="Leon-Ponte M."/>
            <person name="de Perez G.E."/>
            <person name="Baroja M.L."/>
            <person name="Bianco N."/>
            <person name="Poiesz B.J."/>
        </authorList>
    </citation>
    <scope>NUCLEOTIDE SEQUENCE [LARGE SCALE GENOMIC DNA]</scope>
</reference>
<evidence type="ECO:0000256" key="5">
    <source>
        <dbReference type="ARBA" id="ARBA00022758"/>
    </source>
</evidence>
<accession>Q9WS61</accession>
<keyword evidence="5" id="KW-0688">Ribosomal frameshifting</keyword>
<gene>
    <name evidence="9" type="primary">gag</name>
</gene>
<evidence type="ECO:0000313" key="9">
    <source>
        <dbReference type="EMBL" id="AAD39686.1"/>
    </source>
</evidence>
<evidence type="ECO:0000259" key="8">
    <source>
        <dbReference type="Pfam" id="PF02228"/>
    </source>
</evidence>
<dbReference type="InterPro" id="IPR010999">
    <property type="entry name" value="Retrovr_matrix"/>
</dbReference>
<keyword evidence="6" id="KW-0543">Viral nucleoprotein</keyword>
<keyword evidence="2" id="KW-0945">Host-virus interaction</keyword>
<dbReference type="GO" id="GO:0075523">
    <property type="term" value="P:viral translational frameshifting"/>
    <property type="evidence" value="ECO:0007669"/>
    <property type="project" value="UniProtKB-KW"/>
</dbReference>
<keyword evidence="7" id="KW-0449">Lipoprotein</keyword>
<dbReference type="GO" id="GO:0005198">
    <property type="term" value="F:structural molecule activity"/>
    <property type="evidence" value="ECO:0007669"/>
    <property type="project" value="InterPro"/>
</dbReference>
<keyword evidence="3" id="KW-0519">Myristate</keyword>
<evidence type="ECO:0000313" key="10">
    <source>
        <dbReference type="Proteomes" id="UP000167694"/>
    </source>
</evidence>
<evidence type="ECO:0000256" key="6">
    <source>
        <dbReference type="ARBA" id="ARBA00023086"/>
    </source>
</evidence>
<keyword evidence="1" id="KW-0167">Capsid protein</keyword>
<evidence type="ECO:0000256" key="7">
    <source>
        <dbReference type="ARBA" id="ARBA00023288"/>
    </source>
</evidence>